<name>A0A9W9V731_9EURO</name>
<proteinExistence type="predicted"/>
<keyword evidence="2" id="KW-1185">Reference proteome</keyword>
<evidence type="ECO:0000313" key="1">
    <source>
        <dbReference type="EMBL" id="KAJ5370014.1"/>
    </source>
</evidence>
<reference evidence="1" key="2">
    <citation type="journal article" date="2023" name="IMA Fungus">
        <title>Comparative genomic study of the Penicillium genus elucidates a diverse pangenome and 15 lateral gene transfer events.</title>
        <authorList>
            <person name="Petersen C."/>
            <person name="Sorensen T."/>
            <person name="Nielsen M.R."/>
            <person name="Sondergaard T.E."/>
            <person name="Sorensen J.L."/>
            <person name="Fitzpatrick D.A."/>
            <person name="Frisvad J.C."/>
            <person name="Nielsen K.L."/>
        </authorList>
    </citation>
    <scope>NUCLEOTIDE SEQUENCE</scope>
    <source>
        <strain evidence="1">IBT 29864</strain>
    </source>
</reference>
<organism evidence="1 2">
    <name type="scientific">Penicillium cataractarum</name>
    <dbReference type="NCBI Taxonomy" id="2100454"/>
    <lineage>
        <taxon>Eukaryota</taxon>
        <taxon>Fungi</taxon>
        <taxon>Dikarya</taxon>
        <taxon>Ascomycota</taxon>
        <taxon>Pezizomycotina</taxon>
        <taxon>Eurotiomycetes</taxon>
        <taxon>Eurotiomycetidae</taxon>
        <taxon>Eurotiales</taxon>
        <taxon>Aspergillaceae</taxon>
        <taxon>Penicillium</taxon>
    </lineage>
</organism>
<protein>
    <submittedName>
        <fullName evidence="1">Uncharacterized protein</fullName>
    </submittedName>
</protein>
<dbReference type="Proteomes" id="UP001147782">
    <property type="component" value="Unassembled WGS sequence"/>
</dbReference>
<dbReference type="EMBL" id="JAPZBS010000005">
    <property type="protein sequence ID" value="KAJ5370014.1"/>
    <property type="molecule type" value="Genomic_DNA"/>
</dbReference>
<comment type="caution">
    <text evidence="1">The sequence shown here is derived from an EMBL/GenBank/DDBJ whole genome shotgun (WGS) entry which is preliminary data.</text>
</comment>
<accession>A0A9W9V731</accession>
<dbReference type="GeneID" id="81438214"/>
<dbReference type="AlphaFoldDB" id="A0A9W9V731"/>
<sequence>MEAAIKQDINRRLQIPHKVAPPDSSAGVSLTGITESTSVPVMSGALVKSRTCKRSILQEDCTSRNCYGEQVDESESLFSFSGASHSIPQAETSDLDDKNQISSHCGIFLKTSSPVGKLMSIVLHFERADNSLKQEIVRVAEILDAADQQPSWEMLIDILKLRGPCRVNFDVEKDLLVVENHIAIGDRRQLLACLQYLCNLGKVNGHGLVYDRNTIEHAGSSSLAGAAEHRAADSGVRLLRTL</sequence>
<evidence type="ECO:0000313" key="2">
    <source>
        <dbReference type="Proteomes" id="UP001147782"/>
    </source>
</evidence>
<reference evidence="1" key="1">
    <citation type="submission" date="2022-11" db="EMBL/GenBank/DDBJ databases">
        <authorList>
            <person name="Petersen C."/>
        </authorList>
    </citation>
    <scope>NUCLEOTIDE SEQUENCE</scope>
    <source>
        <strain evidence="1">IBT 29864</strain>
    </source>
</reference>
<dbReference type="OrthoDB" id="4851849at2759"/>
<dbReference type="RefSeq" id="XP_056554448.1">
    <property type="nucleotide sequence ID" value="XM_056699035.1"/>
</dbReference>
<gene>
    <name evidence="1" type="ORF">N7496_006106</name>
</gene>